<organism evidence="3 4">
    <name type="scientific">Suillus luteus UH-Slu-Lm8-n1</name>
    <dbReference type="NCBI Taxonomy" id="930992"/>
    <lineage>
        <taxon>Eukaryota</taxon>
        <taxon>Fungi</taxon>
        <taxon>Dikarya</taxon>
        <taxon>Basidiomycota</taxon>
        <taxon>Agaricomycotina</taxon>
        <taxon>Agaricomycetes</taxon>
        <taxon>Agaricomycetidae</taxon>
        <taxon>Boletales</taxon>
        <taxon>Suillineae</taxon>
        <taxon>Suillaceae</taxon>
        <taxon>Suillus</taxon>
    </lineage>
</organism>
<feature type="domain" description="Protein kinase" evidence="2">
    <location>
        <begin position="416"/>
        <end position="764"/>
    </location>
</feature>
<dbReference type="EMBL" id="KN835283">
    <property type="protein sequence ID" value="KIK40988.1"/>
    <property type="molecule type" value="Genomic_DNA"/>
</dbReference>
<dbReference type="Proteomes" id="UP000054485">
    <property type="component" value="Unassembled WGS sequence"/>
</dbReference>
<dbReference type="PANTHER" id="PTHR38248">
    <property type="entry name" value="FUNK1 6"/>
    <property type="match status" value="1"/>
</dbReference>
<dbReference type="InterPro" id="IPR000719">
    <property type="entry name" value="Prot_kinase_dom"/>
</dbReference>
<dbReference type="Pfam" id="PF17667">
    <property type="entry name" value="Pkinase_fungal"/>
    <property type="match status" value="1"/>
</dbReference>
<feature type="region of interest" description="Disordered" evidence="1">
    <location>
        <begin position="267"/>
        <end position="340"/>
    </location>
</feature>
<feature type="compositionally biased region" description="Basic and acidic residues" evidence="1">
    <location>
        <begin position="311"/>
        <end position="340"/>
    </location>
</feature>
<sequence>MADACTAAGGTVPKTPTHNVTVDSMSELKSTPFAVGSATISEHISTVGVDVNDIRPWIGRDVESYSECHVDKMLQELLFRCVDRSKPLPDKPTLLADCLKAVLPICNEGQDAQTIKQHLCDIVASNKEDQMYKPFVQASNLALDKLSNLNAPGLVRSKDDDDDKILFHRNDPKNIIQKHQGATSIRKPDVVIVSRAGAKKVWKQPGQAYKDEVASEKPSHSFKWTDVRSTVEFKHKKTGLSTPPATYAAKAYDVPEAKKYMKFRRETNDTPEPTDSTHLPLPGSGAATSSLQTTETRGHSNQSLAPNNKKRGSDQPPEDRSTKKLKADNDGKEPPKEPLKIHPVLHNGLYAAELFAAHIVRQSVITYIVEDDMIYLWYFDRQDAIQCSGINFVQDLPRFMVLLLALQRMPYAEWGYNRLFEPVDGLSGEVRVPDEDIGEVDLTFDLKSDKRVTHFGLRGRATTVFPVKSKALSALMPTLPHHNPHNPTSELVAKLYWPEEERESEAEILQKVYDIAEKDTEGKVKYHVPEMVWSHKFEDTSTANIRTALGLKDAERGRRVLYLIVFKKLDPITDLSEDEFLSAWWQIILCHYALWDNQVHHRDVSPSNLMVYKTSDGRYIGVLNDFDLSSTRDTPSGQERTGTVPFMAIALLKKDAIEGKVQHLYQHDAESFLWVFAWVCLRYEKGQLLRKGRPLDEWLKFDAIRCHSEKAAFLLEDRHDMKPSQSHKKNWDIAMACFRIVNNSYGDDPSFRTLENKDAFEKWLETPVRSKLPPSLLNIRLESK</sequence>
<evidence type="ECO:0000256" key="1">
    <source>
        <dbReference type="SAM" id="MobiDB-lite"/>
    </source>
</evidence>
<reference evidence="4" key="2">
    <citation type="submission" date="2015-01" db="EMBL/GenBank/DDBJ databases">
        <title>Evolutionary Origins and Diversification of the Mycorrhizal Mutualists.</title>
        <authorList>
            <consortium name="DOE Joint Genome Institute"/>
            <consortium name="Mycorrhizal Genomics Consortium"/>
            <person name="Kohler A."/>
            <person name="Kuo A."/>
            <person name="Nagy L.G."/>
            <person name="Floudas D."/>
            <person name="Copeland A."/>
            <person name="Barry K.W."/>
            <person name="Cichocki N."/>
            <person name="Veneault-Fourrey C."/>
            <person name="LaButti K."/>
            <person name="Lindquist E.A."/>
            <person name="Lipzen A."/>
            <person name="Lundell T."/>
            <person name="Morin E."/>
            <person name="Murat C."/>
            <person name="Riley R."/>
            <person name="Ohm R."/>
            <person name="Sun H."/>
            <person name="Tunlid A."/>
            <person name="Henrissat B."/>
            <person name="Grigoriev I.V."/>
            <person name="Hibbett D.S."/>
            <person name="Martin F."/>
        </authorList>
    </citation>
    <scope>NUCLEOTIDE SEQUENCE [LARGE SCALE GENOMIC DNA]</scope>
    <source>
        <strain evidence="4">UH-Slu-Lm8-n1</strain>
    </source>
</reference>
<proteinExistence type="predicted"/>
<keyword evidence="4" id="KW-1185">Reference proteome</keyword>
<evidence type="ECO:0000313" key="4">
    <source>
        <dbReference type="Proteomes" id="UP000054485"/>
    </source>
</evidence>
<dbReference type="InParanoid" id="A0A0D0BC20"/>
<evidence type="ECO:0000259" key="2">
    <source>
        <dbReference type="PROSITE" id="PS50011"/>
    </source>
</evidence>
<dbReference type="GO" id="GO:0004672">
    <property type="term" value="F:protein kinase activity"/>
    <property type="evidence" value="ECO:0007669"/>
    <property type="project" value="InterPro"/>
</dbReference>
<dbReference type="GO" id="GO:0005524">
    <property type="term" value="F:ATP binding"/>
    <property type="evidence" value="ECO:0007669"/>
    <property type="project" value="InterPro"/>
</dbReference>
<evidence type="ECO:0000313" key="3">
    <source>
        <dbReference type="EMBL" id="KIK40988.1"/>
    </source>
</evidence>
<dbReference type="SUPFAM" id="SSF56112">
    <property type="entry name" value="Protein kinase-like (PK-like)"/>
    <property type="match status" value="1"/>
</dbReference>
<dbReference type="PROSITE" id="PS50011">
    <property type="entry name" value="PROTEIN_KINASE_DOM"/>
    <property type="match status" value="1"/>
</dbReference>
<dbReference type="InterPro" id="IPR040976">
    <property type="entry name" value="Pkinase_fungal"/>
</dbReference>
<dbReference type="AlphaFoldDB" id="A0A0D0BC20"/>
<protein>
    <recommendedName>
        <fullName evidence="2">Protein kinase domain-containing protein</fullName>
    </recommendedName>
</protein>
<feature type="compositionally biased region" description="Polar residues" evidence="1">
    <location>
        <begin position="286"/>
        <end position="306"/>
    </location>
</feature>
<dbReference type="HOGENOM" id="CLU_016736_0_0_1"/>
<dbReference type="OrthoDB" id="5569250at2759"/>
<dbReference type="PANTHER" id="PTHR38248:SF2">
    <property type="entry name" value="FUNK1 11"/>
    <property type="match status" value="1"/>
</dbReference>
<dbReference type="InterPro" id="IPR011009">
    <property type="entry name" value="Kinase-like_dom_sf"/>
</dbReference>
<name>A0A0D0BC20_9AGAM</name>
<dbReference type="Gene3D" id="1.10.510.10">
    <property type="entry name" value="Transferase(Phosphotransferase) domain 1"/>
    <property type="match status" value="1"/>
</dbReference>
<gene>
    <name evidence="3" type="ORF">CY34DRAFT_806585</name>
</gene>
<reference evidence="3 4" key="1">
    <citation type="submission" date="2014-04" db="EMBL/GenBank/DDBJ databases">
        <authorList>
            <consortium name="DOE Joint Genome Institute"/>
            <person name="Kuo A."/>
            <person name="Ruytinx J."/>
            <person name="Rineau F."/>
            <person name="Colpaert J."/>
            <person name="Kohler A."/>
            <person name="Nagy L.G."/>
            <person name="Floudas D."/>
            <person name="Copeland A."/>
            <person name="Barry K.W."/>
            <person name="Cichocki N."/>
            <person name="Veneault-Fourrey C."/>
            <person name="LaButti K."/>
            <person name="Lindquist E.A."/>
            <person name="Lipzen A."/>
            <person name="Lundell T."/>
            <person name="Morin E."/>
            <person name="Murat C."/>
            <person name="Sun H."/>
            <person name="Tunlid A."/>
            <person name="Henrissat B."/>
            <person name="Grigoriev I.V."/>
            <person name="Hibbett D.S."/>
            <person name="Martin F."/>
            <person name="Nordberg H.P."/>
            <person name="Cantor M.N."/>
            <person name="Hua S.X."/>
        </authorList>
    </citation>
    <scope>NUCLEOTIDE SEQUENCE [LARGE SCALE GENOMIC DNA]</scope>
    <source>
        <strain evidence="3 4">UH-Slu-Lm8-n1</strain>
    </source>
</reference>
<accession>A0A0D0BC20</accession>